<proteinExistence type="predicted"/>
<dbReference type="OrthoDB" id="8595425at2"/>
<evidence type="ECO:0000259" key="1">
    <source>
        <dbReference type="Pfam" id="PF13788"/>
    </source>
</evidence>
<dbReference type="EMBL" id="FMZZ01000001">
    <property type="protein sequence ID" value="SDC16873.1"/>
    <property type="molecule type" value="Genomic_DNA"/>
</dbReference>
<evidence type="ECO:0000313" key="2">
    <source>
        <dbReference type="EMBL" id="SDC16873.1"/>
    </source>
</evidence>
<name>A0A1G6JE01_9PSEU</name>
<gene>
    <name evidence="2" type="ORF">SAMN05216174_101360</name>
</gene>
<dbReference type="RefSeq" id="WP_091447462.1">
    <property type="nucleotide sequence ID" value="NZ_FMZZ01000001.1"/>
</dbReference>
<dbReference type="InterPro" id="IPR025438">
    <property type="entry name" value="DUF4180"/>
</dbReference>
<sequence>MTDTITRLRDTDVLVCAADGPKVASDRDAVDLIGDAYGRGAAMVVLPVERLDERFFQLGTRVAGEVVNKFVGYQMPLAVLGDISAHLAASSAFRAFVHEANRGRHFWFVDDLADLTPRLG</sequence>
<evidence type="ECO:0000313" key="3">
    <source>
        <dbReference type="Proteomes" id="UP000199501"/>
    </source>
</evidence>
<dbReference type="Proteomes" id="UP000199501">
    <property type="component" value="Unassembled WGS sequence"/>
</dbReference>
<dbReference type="STRING" id="1271860.SAMN05216174_101360"/>
<organism evidence="2 3">
    <name type="scientific">Actinokineospora iranica</name>
    <dbReference type="NCBI Taxonomy" id="1271860"/>
    <lineage>
        <taxon>Bacteria</taxon>
        <taxon>Bacillati</taxon>
        <taxon>Actinomycetota</taxon>
        <taxon>Actinomycetes</taxon>
        <taxon>Pseudonocardiales</taxon>
        <taxon>Pseudonocardiaceae</taxon>
        <taxon>Actinokineospora</taxon>
    </lineage>
</organism>
<protein>
    <recommendedName>
        <fullName evidence="1">DUF4180 domain-containing protein</fullName>
    </recommendedName>
</protein>
<dbReference type="Pfam" id="PF13788">
    <property type="entry name" value="DUF4180"/>
    <property type="match status" value="1"/>
</dbReference>
<accession>A0A1G6JE01</accession>
<feature type="domain" description="DUF4180" evidence="1">
    <location>
        <begin position="10"/>
        <end position="119"/>
    </location>
</feature>
<reference evidence="3" key="1">
    <citation type="submission" date="2016-10" db="EMBL/GenBank/DDBJ databases">
        <authorList>
            <person name="Varghese N."/>
            <person name="Submissions S."/>
        </authorList>
    </citation>
    <scope>NUCLEOTIDE SEQUENCE [LARGE SCALE GENOMIC DNA]</scope>
    <source>
        <strain evidence="3">IBRC-M 10403</strain>
    </source>
</reference>
<dbReference type="AlphaFoldDB" id="A0A1G6JE01"/>
<keyword evidence="3" id="KW-1185">Reference proteome</keyword>